<evidence type="ECO:0000256" key="1">
    <source>
        <dbReference type="SAM" id="MobiDB-lite"/>
    </source>
</evidence>
<feature type="region of interest" description="Disordered" evidence="1">
    <location>
        <begin position="24"/>
        <end position="45"/>
    </location>
</feature>
<keyword evidence="3" id="KW-1185">Reference proteome</keyword>
<reference evidence="2" key="1">
    <citation type="submission" date="2024-05" db="EMBL/GenBank/DDBJ databases">
        <title>30 novel species of actinomycetes from the DSMZ collection.</title>
        <authorList>
            <person name="Nouioui I."/>
        </authorList>
    </citation>
    <scope>NUCLEOTIDE SEQUENCE</scope>
    <source>
        <strain evidence="2">DSM 40473</strain>
    </source>
</reference>
<organism evidence="2 3">
    <name type="scientific">Streptomyces hesseae</name>
    <dbReference type="NCBI Taxonomy" id="3075519"/>
    <lineage>
        <taxon>Bacteria</taxon>
        <taxon>Bacillati</taxon>
        <taxon>Actinomycetota</taxon>
        <taxon>Actinomycetes</taxon>
        <taxon>Kitasatosporales</taxon>
        <taxon>Streptomycetaceae</taxon>
        <taxon>Streptomyces</taxon>
    </lineage>
</organism>
<dbReference type="Proteomes" id="UP001180531">
    <property type="component" value="Unassembled WGS sequence"/>
</dbReference>
<gene>
    <name evidence="2" type="ORF">RM609_11455</name>
</gene>
<evidence type="ECO:0000313" key="3">
    <source>
        <dbReference type="Proteomes" id="UP001180531"/>
    </source>
</evidence>
<dbReference type="RefSeq" id="WP_311610146.1">
    <property type="nucleotide sequence ID" value="NZ_JAVRFI010000005.1"/>
</dbReference>
<comment type="caution">
    <text evidence="2">The sequence shown here is derived from an EMBL/GenBank/DDBJ whole genome shotgun (WGS) entry which is preliminary data.</text>
</comment>
<name>A0ABU2SP37_9ACTN</name>
<evidence type="ECO:0000313" key="2">
    <source>
        <dbReference type="EMBL" id="MDT0449684.1"/>
    </source>
</evidence>
<protein>
    <submittedName>
        <fullName evidence="2">Uncharacterized protein</fullName>
    </submittedName>
</protein>
<proteinExistence type="predicted"/>
<accession>A0ABU2SP37</accession>
<dbReference type="EMBL" id="JAVRFI010000005">
    <property type="protein sequence ID" value="MDT0449684.1"/>
    <property type="molecule type" value="Genomic_DNA"/>
</dbReference>
<sequence>MSDRAALDRFKARVSLYVGDVKGANPADPAGKLGLYPVDRNGTQG</sequence>